<keyword evidence="6" id="KW-0732">Signal</keyword>
<evidence type="ECO:0000313" key="8">
    <source>
        <dbReference type="EMBL" id="RPE81613.1"/>
    </source>
</evidence>
<evidence type="ECO:0000256" key="1">
    <source>
        <dbReference type="ARBA" id="ARBA00001973"/>
    </source>
</evidence>
<keyword evidence="4" id="KW-0560">Oxidoreductase</keyword>
<dbReference type="InterPro" id="IPR006311">
    <property type="entry name" value="TAT_signal"/>
</dbReference>
<feature type="signal peptide" evidence="6">
    <location>
        <begin position="1"/>
        <end position="29"/>
    </location>
</feature>
<comment type="caution">
    <text evidence="8">The sequence shown here is derived from an EMBL/GenBank/DDBJ whole genome shotgun (WGS) entry which is preliminary data.</text>
</comment>
<dbReference type="PROSITE" id="PS51318">
    <property type="entry name" value="TAT"/>
    <property type="match status" value="1"/>
</dbReference>
<accession>A0A3N4VIU7</accession>
<dbReference type="Proteomes" id="UP000269708">
    <property type="component" value="Unassembled WGS sequence"/>
</dbReference>
<dbReference type="PANTHER" id="PTHR11474:SF76">
    <property type="entry name" value="SHKT DOMAIN-CONTAINING PROTEIN"/>
    <property type="match status" value="1"/>
</dbReference>
<evidence type="ECO:0000256" key="2">
    <source>
        <dbReference type="ARBA" id="ARBA00009928"/>
    </source>
</evidence>
<proteinExistence type="inferred from homology"/>
<name>A0A3N4VIU7_9GAMM</name>
<dbReference type="RefSeq" id="WP_123769148.1">
    <property type="nucleotide sequence ID" value="NZ_RKQN01000001.1"/>
</dbReference>
<evidence type="ECO:0000256" key="6">
    <source>
        <dbReference type="SAM" id="SignalP"/>
    </source>
</evidence>
<comment type="cofactor">
    <cofactor evidence="1">
        <name>Cu(2+)</name>
        <dbReference type="ChEBI" id="CHEBI:29036"/>
    </cofactor>
</comment>
<keyword evidence="3" id="KW-0479">Metal-binding</keyword>
<dbReference type="GO" id="GO:0004097">
    <property type="term" value="F:catechol oxidase activity"/>
    <property type="evidence" value="ECO:0007669"/>
    <property type="project" value="InterPro"/>
</dbReference>
<evidence type="ECO:0000256" key="4">
    <source>
        <dbReference type="ARBA" id="ARBA00023002"/>
    </source>
</evidence>
<dbReference type="OrthoDB" id="2874181at2"/>
<gene>
    <name evidence="8" type="ORF">EDC50_0805</name>
</gene>
<keyword evidence="5" id="KW-0186">Copper</keyword>
<dbReference type="AlphaFoldDB" id="A0A3N4VIU7"/>
<feature type="chain" id="PRO_5018326352" evidence="6">
    <location>
        <begin position="30"/>
        <end position="502"/>
    </location>
</feature>
<reference evidence="8 9" key="1">
    <citation type="submission" date="2018-11" db="EMBL/GenBank/DDBJ databases">
        <title>Genomic Encyclopedia of Type Strains, Phase IV (KMG-IV): sequencing the most valuable type-strain genomes for metagenomic binning, comparative biology and taxonomic classification.</title>
        <authorList>
            <person name="Goeker M."/>
        </authorList>
    </citation>
    <scope>NUCLEOTIDE SEQUENCE [LARGE SCALE GENOMIC DNA]</scope>
    <source>
        <strain evidence="8 9">DSM 25623</strain>
    </source>
</reference>
<organism evidence="8 9">
    <name type="scientific">Vulcaniibacterium tengchongense</name>
    <dbReference type="NCBI Taxonomy" id="1273429"/>
    <lineage>
        <taxon>Bacteria</taxon>
        <taxon>Pseudomonadati</taxon>
        <taxon>Pseudomonadota</taxon>
        <taxon>Gammaproteobacteria</taxon>
        <taxon>Lysobacterales</taxon>
        <taxon>Lysobacteraceae</taxon>
        <taxon>Vulcaniibacterium</taxon>
    </lineage>
</organism>
<dbReference type="SUPFAM" id="SSF48056">
    <property type="entry name" value="Di-copper centre-containing domain"/>
    <property type="match status" value="1"/>
</dbReference>
<dbReference type="PANTHER" id="PTHR11474">
    <property type="entry name" value="TYROSINASE FAMILY MEMBER"/>
    <property type="match status" value="1"/>
</dbReference>
<dbReference type="PRINTS" id="PR00092">
    <property type="entry name" value="TYROSINASE"/>
</dbReference>
<keyword evidence="9" id="KW-1185">Reference proteome</keyword>
<dbReference type="Pfam" id="PF00264">
    <property type="entry name" value="Tyrosinase"/>
    <property type="match status" value="2"/>
</dbReference>
<evidence type="ECO:0000256" key="3">
    <source>
        <dbReference type="ARBA" id="ARBA00022723"/>
    </source>
</evidence>
<evidence type="ECO:0000313" key="9">
    <source>
        <dbReference type="Proteomes" id="UP000269708"/>
    </source>
</evidence>
<dbReference type="InterPro" id="IPR008922">
    <property type="entry name" value="Di-copper_centre_dom_sf"/>
</dbReference>
<dbReference type="EMBL" id="RKQN01000001">
    <property type="protein sequence ID" value="RPE81613.1"/>
    <property type="molecule type" value="Genomic_DNA"/>
</dbReference>
<dbReference type="GO" id="GO:0046872">
    <property type="term" value="F:metal ion binding"/>
    <property type="evidence" value="ECO:0007669"/>
    <property type="project" value="UniProtKB-KW"/>
</dbReference>
<dbReference type="InterPro" id="IPR002227">
    <property type="entry name" value="Tyrosinase_Cu-bd"/>
</dbReference>
<sequence>MPSLSRRRFLYGLAASPLLLHLPSLNAQAAPLIRYDASSAAGQAMLRILAGAVAQMQARPADDPLSWTWQWYTHFVDGTTTKADEIARIFGGVASPRSVLAEEVWNTCQSHAGQNPNHFLPWHRLFVQFFEQIVRTVSGRPDFTLPYWNYTSYEPTKRGIVPHRFRQPTDATFSVLYRADRTTLANTGQPIHRDQPGDAMDISLPMSKANYSSAGSVMGFCRTIDSGIHSRIHVLVGNSLNMGSVPYAGRDPLFWVHHANVDRMWASWNRNGGVNPSTATWAQTEFVFADGNGDRVVCKLVDCFDIATLGYTYDKFLTPTGTEVAATAATMSAATAAAEGIRAGTPVRVAAARAAAELGGAGPVRVALLPEAGARRTQVLGLDPVAPEKRTYLVLKNLHTWAQPEVLYHLYLTPGRGGAAGPATYVGNINFFDAEFHDHGHGSPLDEALGENFYSFDVTELLRKFARAGGTAARDSLTLTIVPGGRPKGGQPIVATIELVQQ</sequence>
<dbReference type="Gene3D" id="1.10.1280.10">
    <property type="entry name" value="Di-copper center containing domain from catechol oxidase"/>
    <property type="match status" value="1"/>
</dbReference>
<comment type="similarity">
    <text evidence="2">Belongs to the tyrosinase family.</text>
</comment>
<dbReference type="InterPro" id="IPR050316">
    <property type="entry name" value="Tyrosinase/Hemocyanin"/>
</dbReference>
<evidence type="ECO:0000259" key="7">
    <source>
        <dbReference type="PROSITE" id="PS00498"/>
    </source>
</evidence>
<dbReference type="PROSITE" id="PS00498">
    <property type="entry name" value="TYROSINASE_2"/>
    <property type="match status" value="1"/>
</dbReference>
<feature type="domain" description="Tyrosinase copper-binding" evidence="7">
    <location>
        <begin position="251"/>
        <end position="262"/>
    </location>
</feature>
<dbReference type="InterPro" id="IPR022739">
    <property type="entry name" value="Polyphenol_oxidase_cen"/>
</dbReference>
<dbReference type="Pfam" id="PF12142">
    <property type="entry name" value="PPO1_DWL"/>
    <property type="match status" value="1"/>
</dbReference>
<evidence type="ECO:0000256" key="5">
    <source>
        <dbReference type="ARBA" id="ARBA00023008"/>
    </source>
</evidence>
<protein>
    <submittedName>
        <fullName evidence="8">Polyphenol oxidase-like protein</fullName>
    </submittedName>
</protein>